<gene>
    <name evidence="3" type="ORF">PGLA1383_LOCUS39792</name>
</gene>
<feature type="compositionally biased region" description="Basic and acidic residues" evidence="2">
    <location>
        <begin position="84"/>
        <end position="113"/>
    </location>
</feature>
<dbReference type="AlphaFoldDB" id="A0A813G6P7"/>
<feature type="compositionally biased region" description="Basic and acidic residues" evidence="2">
    <location>
        <begin position="124"/>
        <end position="133"/>
    </location>
</feature>
<keyword evidence="1" id="KW-0040">ANK repeat</keyword>
<organism evidence="3 4">
    <name type="scientific">Polarella glacialis</name>
    <name type="common">Dinoflagellate</name>
    <dbReference type="NCBI Taxonomy" id="89957"/>
    <lineage>
        <taxon>Eukaryota</taxon>
        <taxon>Sar</taxon>
        <taxon>Alveolata</taxon>
        <taxon>Dinophyceae</taxon>
        <taxon>Suessiales</taxon>
        <taxon>Suessiaceae</taxon>
        <taxon>Polarella</taxon>
    </lineage>
</organism>
<evidence type="ECO:0000256" key="2">
    <source>
        <dbReference type="SAM" id="MobiDB-lite"/>
    </source>
</evidence>
<dbReference type="Gene3D" id="1.25.40.20">
    <property type="entry name" value="Ankyrin repeat-containing domain"/>
    <property type="match status" value="1"/>
</dbReference>
<evidence type="ECO:0000256" key="1">
    <source>
        <dbReference type="PROSITE-ProRule" id="PRU00023"/>
    </source>
</evidence>
<dbReference type="OrthoDB" id="194358at2759"/>
<reference evidence="3" key="1">
    <citation type="submission" date="2021-02" db="EMBL/GenBank/DDBJ databases">
        <authorList>
            <person name="Dougan E. K."/>
            <person name="Rhodes N."/>
            <person name="Thang M."/>
            <person name="Chan C."/>
        </authorList>
    </citation>
    <scope>NUCLEOTIDE SEQUENCE</scope>
</reference>
<proteinExistence type="predicted"/>
<protein>
    <submittedName>
        <fullName evidence="3">Uncharacterized protein</fullName>
    </submittedName>
</protein>
<dbReference type="PROSITE" id="PS50297">
    <property type="entry name" value="ANK_REP_REGION"/>
    <property type="match status" value="1"/>
</dbReference>
<keyword evidence="4" id="KW-1185">Reference proteome</keyword>
<dbReference type="InterPro" id="IPR036770">
    <property type="entry name" value="Ankyrin_rpt-contain_sf"/>
</dbReference>
<feature type="repeat" description="ANK" evidence="1">
    <location>
        <begin position="161"/>
        <end position="193"/>
    </location>
</feature>
<dbReference type="Proteomes" id="UP000654075">
    <property type="component" value="Unassembled WGS sequence"/>
</dbReference>
<evidence type="ECO:0000313" key="4">
    <source>
        <dbReference type="Proteomes" id="UP000654075"/>
    </source>
</evidence>
<dbReference type="EMBL" id="CAJNNV010027954">
    <property type="protein sequence ID" value="CAE8622339.1"/>
    <property type="molecule type" value="Genomic_DNA"/>
</dbReference>
<accession>A0A813G6P7</accession>
<dbReference type="SUPFAM" id="SSF48403">
    <property type="entry name" value="Ankyrin repeat"/>
    <property type="match status" value="1"/>
</dbReference>
<dbReference type="InterPro" id="IPR002110">
    <property type="entry name" value="Ankyrin_rpt"/>
</dbReference>
<dbReference type="PROSITE" id="PS50088">
    <property type="entry name" value="ANK_REPEAT"/>
    <property type="match status" value="1"/>
</dbReference>
<name>A0A813G6P7_POLGL</name>
<evidence type="ECO:0000313" key="3">
    <source>
        <dbReference type="EMBL" id="CAE8622339.1"/>
    </source>
</evidence>
<comment type="caution">
    <text evidence="3">The sequence shown here is derived from an EMBL/GenBank/DDBJ whole genome shotgun (WGS) entry which is preliminary data.</text>
</comment>
<sequence length="236" mass="25648">MFNFACSDCKPTDPATSTVKVDLKGLASGPEAERLEQEQVQTQLQAVAQQIKEKEASEALRQAERQAAARQAAKEAEEAIEAQRQAEEDERLRKHREAEQEAQRVRQAEEAGRIAEAAAAEDEQEHRRLEQESLERETAVATFLKLHGFTGVNSCKKSLLSSTYPLHKAAEAGDDKMVSLLCRAGANPTHKNSWGSTPAQVAQKSDKKGSHFKVLTVLATPDDAAPYAGQQSAGGA</sequence>
<dbReference type="Pfam" id="PF00023">
    <property type="entry name" value="Ank"/>
    <property type="match status" value="1"/>
</dbReference>
<feature type="region of interest" description="Disordered" evidence="2">
    <location>
        <begin position="58"/>
        <end position="133"/>
    </location>
</feature>